<dbReference type="Pfam" id="PF08241">
    <property type="entry name" value="Methyltransf_11"/>
    <property type="match status" value="1"/>
</dbReference>
<dbReference type="PANTHER" id="PTHR43591">
    <property type="entry name" value="METHYLTRANSFERASE"/>
    <property type="match status" value="1"/>
</dbReference>
<dbReference type="AlphaFoldDB" id="A0AA96GHV3"/>
<dbReference type="KEGG" id="nneo:PQG83_17760"/>
<dbReference type="CDD" id="cd02440">
    <property type="entry name" value="AdoMet_MTases"/>
    <property type="match status" value="1"/>
</dbReference>
<protein>
    <submittedName>
        <fullName evidence="2">Methyltransferase domain-containing protein</fullName>
    </submittedName>
</protein>
<dbReference type="GO" id="GO:0008757">
    <property type="term" value="F:S-adenosylmethionine-dependent methyltransferase activity"/>
    <property type="evidence" value="ECO:0007669"/>
    <property type="project" value="InterPro"/>
</dbReference>
<evidence type="ECO:0000313" key="2">
    <source>
        <dbReference type="EMBL" id="WNM61582.1"/>
    </source>
</evidence>
<proteinExistence type="predicted"/>
<keyword evidence="2" id="KW-0808">Transferase</keyword>
<dbReference type="RefSeq" id="WP_312743945.1">
    <property type="nucleotide sequence ID" value="NZ_CP116968.1"/>
</dbReference>
<reference evidence="2 3" key="1">
    <citation type="submission" date="2023-01" db="EMBL/GenBank/DDBJ databases">
        <title>Cultivation and genomic characterization of new, ubiquitous marine nitrite-oxidizing bacteria from the Nitrospirales.</title>
        <authorList>
            <person name="Mueller A.J."/>
            <person name="Daebeler A."/>
            <person name="Herbold C.W."/>
            <person name="Kirkegaard R.H."/>
            <person name="Daims H."/>
        </authorList>
    </citation>
    <scope>NUCLEOTIDE SEQUENCE [LARGE SCALE GENOMIC DNA]</scope>
    <source>
        <strain evidence="2 3">DK</strain>
    </source>
</reference>
<dbReference type="InterPro" id="IPR029063">
    <property type="entry name" value="SAM-dependent_MTases_sf"/>
</dbReference>
<evidence type="ECO:0000313" key="3">
    <source>
        <dbReference type="Proteomes" id="UP001302494"/>
    </source>
</evidence>
<gene>
    <name evidence="2" type="ORF">PQG83_17760</name>
</gene>
<accession>A0AA96GHV3</accession>
<organism evidence="2 3">
    <name type="scientific">Candidatus Nitrospira neomarina</name>
    <dbReference type="NCBI Taxonomy" id="3020899"/>
    <lineage>
        <taxon>Bacteria</taxon>
        <taxon>Pseudomonadati</taxon>
        <taxon>Nitrospirota</taxon>
        <taxon>Nitrospiria</taxon>
        <taxon>Nitrospirales</taxon>
        <taxon>Nitrospiraceae</taxon>
        <taxon>Nitrospira</taxon>
    </lineage>
</organism>
<feature type="domain" description="Methyltransferase type 11" evidence="1">
    <location>
        <begin position="47"/>
        <end position="143"/>
    </location>
</feature>
<dbReference type="SUPFAM" id="SSF53335">
    <property type="entry name" value="S-adenosyl-L-methionine-dependent methyltransferases"/>
    <property type="match status" value="1"/>
</dbReference>
<dbReference type="Gene3D" id="3.40.50.150">
    <property type="entry name" value="Vaccinia Virus protein VP39"/>
    <property type="match status" value="1"/>
</dbReference>
<name>A0AA96GHV3_9BACT</name>
<dbReference type="GO" id="GO:0032259">
    <property type="term" value="P:methylation"/>
    <property type="evidence" value="ECO:0007669"/>
    <property type="project" value="UniProtKB-KW"/>
</dbReference>
<keyword evidence="2" id="KW-0489">Methyltransferase</keyword>
<sequence>MPDFSELKKKHRATWAAGDYNQIAQGIQAVADHVVRSGRIRAGELVLDVACGTGNTALMARARNAAVTGLDLTPELLDFAKKRAAEEGYVDITWKAGDAEDLPFPDGIFDVVVSSCGLMFAPDQQKVASEVARVTKRGGRIAIQAWTRESGVGRMFTVTGKYVPPPADVPSPFLWGDEEQVRKWFGSSFRDYRFERYDCPEYADTPEQIADLFIDRYGPTHRAYHALPAEKAALFRKELIDLYRGYVTPADGKVRWGREYLLTLGTRA</sequence>
<evidence type="ECO:0000259" key="1">
    <source>
        <dbReference type="Pfam" id="PF08241"/>
    </source>
</evidence>
<keyword evidence="3" id="KW-1185">Reference proteome</keyword>
<dbReference type="EMBL" id="CP116968">
    <property type="protein sequence ID" value="WNM61582.1"/>
    <property type="molecule type" value="Genomic_DNA"/>
</dbReference>
<dbReference type="PANTHER" id="PTHR43591:SF24">
    <property type="entry name" value="2-METHOXY-6-POLYPRENYL-1,4-BENZOQUINOL METHYLASE, MITOCHONDRIAL"/>
    <property type="match status" value="1"/>
</dbReference>
<dbReference type="InterPro" id="IPR013216">
    <property type="entry name" value="Methyltransf_11"/>
</dbReference>
<dbReference type="Proteomes" id="UP001302494">
    <property type="component" value="Chromosome"/>
</dbReference>